<gene>
    <name evidence="4 6" type="primary">rplO</name>
    <name evidence="6" type="ORF">BTSPAZIEG_0343</name>
</gene>
<dbReference type="InterPro" id="IPR030878">
    <property type="entry name" value="Ribosomal_uL15"/>
</dbReference>
<dbReference type="Gene3D" id="3.100.10.10">
    <property type="match status" value="1"/>
</dbReference>
<sequence>MHLNSFNVLSKKNKMKKRIGRGIGSGMGKTGGRGHKGQKARSGGKVRRGFEGGQTPLYRRLPKFGFISYKKKITAEVKLSELKILKENSYINILLLKKFNIIKKNIKFVKIIKSGVLKKKFIFSGIKVTHGARIQIEACGGIIKG</sequence>
<evidence type="ECO:0000256" key="3">
    <source>
        <dbReference type="ARBA" id="ARBA00023274"/>
    </source>
</evidence>
<dbReference type="GO" id="GO:0006412">
    <property type="term" value="P:translation"/>
    <property type="evidence" value="ECO:0007669"/>
    <property type="project" value="UniProtKB-UniRule"/>
</dbReference>
<dbReference type="HAMAP" id="MF_01341">
    <property type="entry name" value="Ribosomal_uL15"/>
    <property type="match status" value="1"/>
</dbReference>
<dbReference type="RefSeq" id="WP_075472847.1">
    <property type="nucleotide sequence ID" value="NZ_CP135003.1"/>
</dbReference>
<evidence type="ECO:0000256" key="5">
    <source>
        <dbReference type="SAM" id="MobiDB-lite"/>
    </source>
</evidence>
<accession>A0A160SWQ4</accession>
<dbReference type="EMBL" id="LN890285">
    <property type="protein sequence ID" value="CUR53302.1"/>
    <property type="molecule type" value="Genomic_DNA"/>
</dbReference>
<keyword evidence="4" id="KW-0694">RNA-binding</keyword>
<comment type="similarity">
    <text evidence="1 4">Belongs to the universal ribosomal protein uL15 family.</text>
</comment>
<comment type="subunit">
    <text evidence="4">Part of the 50S ribosomal subunit.</text>
</comment>
<feature type="region of interest" description="Disordered" evidence="5">
    <location>
        <begin position="19"/>
        <end position="49"/>
    </location>
</feature>
<keyword evidence="7" id="KW-1185">Reference proteome</keyword>
<dbReference type="PANTHER" id="PTHR12934">
    <property type="entry name" value="50S RIBOSOMAL PROTEIN L15"/>
    <property type="match status" value="1"/>
</dbReference>
<dbReference type="Proteomes" id="UP000243633">
    <property type="component" value="Chromosome 1"/>
</dbReference>
<evidence type="ECO:0000313" key="7">
    <source>
        <dbReference type="Proteomes" id="UP000243633"/>
    </source>
</evidence>
<dbReference type="GO" id="GO:0003735">
    <property type="term" value="F:structural constituent of ribosome"/>
    <property type="evidence" value="ECO:0007669"/>
    <property type="project" value="InterPro"/>
</dbReference>
<dbReference type="OrthoDB" id="9810293at2"/>
<dbReference type="STRING" id="98804.BTSPAZIEG_0343"/>
<dbReference type="NCBIfam" id="TIGR01071">
    <property type="entry name" value="rplO_bact"/>
    <property type="match status" value="1"/>
</dbReference>
<keyword evidence="2 4" id="KW-0689">Ribosomal protein</keyword>
<dbReference type="PATRIC" id="fig|98804.3.peg.321"/>
<dbReference type="AlphaFoldDB" id="A0A160SWQ4"/>
<evidence type="ECO:0000256" key="4">
    <source>
        <dbReference type="HAMAP-Rule" id="MF_01341"/>
    </source>
</evidence>
<dbReference type="GO" id="GO:0022625">
    <property type="term" value="C:cytosolic large ribosomal subunit"/>
    <property type="evidence" value="ECO:0007669"/>
    <property type="project" value="TreeGrafter"/>
</dbReference>
<evidence type="ECO:0000313" key="6">
    <source>
        <dbReference type="EMBL" id="CUR53302.1"/>
    </source>
</evidence>
<evidence type="ECO:0000256" key="2">
    <source>
        <dbReference type="ARBA" id="ARBA00022980"/>
    </source>
</evidence>
<keyword evidence="3 4" id="KW-0687">Ribonucleoprotein</keyword>
<name>A0A160SWQ4_BUCTT</name>
<protein>
    <recommendedName>
        <fullName evidence="4">Large ribosomal subunit protein uL15</fullName>
    </recommendedName>
</protein>
<dbReference type="InterPro" id="IPR005749">
    <property type="entry name" value="Ribosomal_uL15_bac-type"/>
</dbReference>
<reference evidence="7" key="1">
    <citation type="submission" date="2015-10" db="EMBL/GenBank/DDBJ databases">
        <authorList>
            <person name="Manzano-Marin A."/>
            <person name="Manzano-Marin A."/>
        </authorList>
    </citation>
    <scope>NUCLEOTIDE SEQUENCE [LARGE SCALE GENOMIC DNA]</scope>
    <source>
        <strain evidence="7">BTs</strain>
    </source>
</reference>
<dbReference type="SUPFAM" id="SSF52080">
    <property type="entry name" value="Ribosomal proteins L15p and L18e"/>
    <property type="match status" value="1"/>
</dbReference>
<evidence type="ECO:0000256" key="1">
    <source>
        <dbReference type="ARBA" id="ARBA00007320"/>
    </source>
</evidence>
<feature type="compositionally biased region" description="Gly residues" evidence="5">
    <location>
        <begin position="21"/>
        <end position="31"/>
    </location>
</feature>
<dbReference type="GO" id="GO:0019843">
    <property type="term" value="F:rRNA binding"/>
    <property type="evidence" value="ECO:0007669"/>
    <property type="project" value="UniProtKB-UniRule"/>
</dbReference>
<proteinExistence type="inferred from homology"/>
<dbReference type="PANTHER" id="PTHR12934:SF11">
    <property type="entry name" value="LARGE RIBOSOMAL SUBUNIT PROTEIN UL15M"/>
    <property type="match status" value="1"/>
</dbReference>
<keyword evidence="4" id="KW-0699">rRNA-binding</keyword>
<dbReference type="InterPro" id="IPR036227">
    <property type="entry name" value="Ribosomal_uL15/eL18_sf"/>
</dbReference>
<comment type="function">
    <text evidence="4">Binds to the 23S rRNA.</text>
</comment>
<organism evidence="6 7">
    <name type="scientific">Buchnera aphidicola subsp. Tuberolachnus salignus</name>
    <dbReference type="NCBI Taxonomy" id="98804"/>
    <lineage>
        <taxon>Bacteria</taxon>
        <taxon>Pseudomonadati</taxon>
        <taxon>Pseudomonadota</taxon>
        <taxon>Gammaproteobacteria</taxon>
        <taxon>Enterobacterales</taxon>
        <taxon>Erwiniaceae</taxon>
        <taxon>Buchnera</taxon>
    </lineage>
</organism>
<feature type="compositionally biased region" description="Basic residues" evidence="5">
    <location>
        <begin position="32"/>
        <end position="47"/>
    </location>
</feature>